<protein>
    <recommendedName>
        <fullName evidence="4">Secreted protein</fullName>
    </recommendedName>
</protein>
<dbReference type="AlphaFoldDB" id="A0AA39NA92"/>
<evidence type="ECO:0000256" key="1">
    <source>
        <dbReference type="SAM" id="SignalP"/>
    </source>
</evidence>
<organism evidence="2 3">
    <name type="scientific">Armillaria tabescens</name>
    <name type="common">Ringless honey mushroom</name>
    <name type="synonym">Agaricus tabescens</name>
    <dbReference type="NCBI Taxonomy" id="1929756"/>
    <lineage>
        <taxon>Eukaryota</taxon>
        <taxon>Fungi</taxon>
        <taxon>Dikarya</taxon>
        <taxon>Basidiomycota</taxon>
        <taxon>Agaricomycotina</taxon>
        <taxon>Agaricomycetes</taxon>
        <taxon>Agaricomycetidae</taxon>
        <taxon>Agaricales</taxon>
        <taxon>Marasmiineae</taxon>
        <taxon>Physalacriaceae</taxon>
        <taxon>Desarmillaria</taxon>
    </lineage>
</organism>
<dbReference type="GeneID" id="85352523"/>
<reference evidence="2" key="1">
    <citation type="submission" date="2023-06" db="EMBL/GenBank/DDBJ databases">
        <authorList>
            <consortium name="Lawrence Berkeley National Laboratory"/>
            <person name="Ahrendt S."/>
            <person name="Sahu N."/>
            <person name="Indic B."/>
            <person name="Wong-Bajracharya J."/>
            <person name="Merenyi Z."/>
            <person name="Ke H.-M."/>
            <person name="Monk M."/>
            <person name="Kocsube S."/>
            <person name="Drula E."/>
            <person name="Lipzen A."/>
            <person name="Balint B."/>
            <person name="Henrissat B."/>
            <person name="Andreopoulos B."/>
            <person name="Martin F.M."/>
            <person name="Harder C.B."/>
            <person name="Rigling D."/>
            <person name="Ford K.L."/>
            <person name="Foster G.D."/>
            <person name="Pangilinan J."/>
            <person name="Papanicolaou A."/>
            <person name="Barry K."/>
            <person name="LaButti K."/>
            <person name="Viragh M."/>
            <person name="Koriabine M."/>
            <person name="Yan M."/>
            <person name="Riley R."/>
            <person name="Champramary S."/>
            <person name="Plett K.L."/>
            <person name="Tsai I.J."/>
            <person name="Slot J."/>
            <person name="Sipos G."/>
            <person name="Plett J."/>
            <person name="Nagy L.G."/>
            <person name="Grigoriev I.V."/>
        </authorList>
    </citation>
    <scope>NUCLEOTIDE SEQUENCE</scope>
    <source>
        <strain evidence="2">CCBAS 213</strain>
    </source>
</reference>
<name>A0AA39NA92_ARMTA</name>
<accession>A0AA39NA92</accession>
<dbReference type="EMBL" id="JAUEPS010000010">
    <property type="protein sequence ID" value="KAK0461916.1"/>
    <property type="molecule type" value="Genomic_DNA"/>
</dbReference>
<dbReference type="Proteomes" id="UP001175211">
    <property type="component" value="Unassembled WGS sequence"/>
</dbReference>
<keyword evidence="1" id="KW-0732">Signal</keyword>
<evidence type="ECO:0000313" key="2">
    <source>
        <dbReference type="EMBL" id="KAK0461916.1"/>
    </source>
</evidence>
<evidence type="ECO:0008006" key="4">
    <source>
        <dbReference type="Google" id="ProtNLM"/>
    </source>
</evidence>
<sequence length="76" mass="8478">MFSPFFWLFAALASFFSNRLSTGFGICSVNIPWPAGLIVVEDSEPVTIYRGLTTATYLPPFHYTFSSSISILLFDT</sequence>
<feature type="chain" id="PRO_5041383744" description="Secreted protein" evidence="1">
    <location>
        <begin position="24"/>
        <end position="76"/>
    </location>
</feature>
<comment type="caution">
    <text evidence="2">The sequence shown here is derived from an EMBL/GenBank/DDBJ whole genome shotgun (WGS) entry which is preliminary data.</text>
</comment>
<feature type="signal peptide" evidence="1">
    <location>
        <begin position="1"/>
        <end position="23"/>
    </location>
</feature>
<proteinExistence type="predicted"/>
<evidence type="ECO:0000313" key="3">
    <source>
        <dbReference type="Proteomes" id="UP001175211"/>
    </source>
</evidence>
<keyword evidence="3" id="KW-1185">Reference proteome</keyword>
<dbReference type="RefSeq" id="XP_060333654.1">
    <property type="nucleotide sequence ID" value="XM_060468975.1"/>
</dbReference>
<gene>
    <name evidence="2" type="ORF">EV420DRAFT_136146</name>
</gene>